<sequence>MVMDVTRAKQIFDSEQTYQVMLNGSPIWIESLSADNQTAKVRPLEGGGGIQEVPVTELVEG</sequence>
<dbReference type="NCBIfam" id="TIGR02861">
    <property type="entry name" value="SASP_H"/>
    <property type="match status" value="1"/>
</dbReference>
<accession>R4KM81</accession>
<keyword evidence="5" id="KW-1185">Reference proteome</keyword>
<dbReference type="GO" id="GO:0042601">
    <property type="term" value="C:endospore-forming forespore"/>
    <property type="evidence" value="ECO:0007669"/>
    <property type="project" value="InterPro"/>
</dbReference>
<dbReference type="eggNOG" id="ENOG50339TA">
    <property type="taxonomic scope" value="Bacteria"/>
</dbReference>
<keyword evidence="3" id="KW-0749">Sporulation</keyword>
<organism evidence="4 5">
    <name type="scientific">Desulfoscipio gibsoniae DSM 7213</name>
    <dbReference type="NCBI Taxonomy" id="767817"/>
    <lineage>
        <taxon>Bacteria</taxon>
        <taxon>Bacillati</taxon>
        <taxon>Bacillota</taxon>
        <taxon>Clostridia</taxon>
        <taxon>Eubacteriales</taxon>
        <taxon>Desulfallaceae</taxon>
        <taxon>Desulfoscipio</taxon>
    </lineage>
</organism>
<evidence type="ECO:0000256" key="3">
    <source>
        <dbReference type="ARBA" id="ARBA00022969"/>
    </source>
</evidence>
<dbReference type="Proteomes" id="UP000013520">
    <property type="component" value="Chromosome"/>
</dbReference>
<dbReference type="HOGENOM" id="CLU_191960_1_0_9"/>
<reference evidence="4 5" key="1">
    <citation type="submission" date="2012-01" db="EMBL/GenBank/DDBJ databases">
        <title>Complete sequence of Desulfotomaculum gibsoniae DSM 7213.</title>
        <authorList>
            <consortium name="US DOE Joint Genome Institute"/>
            <person name="Lucas S."/>
            <person name="Han J."/>
            <person name="Lapidus A."/>
            <person name="Cheng J.-F."/>
            <person name="Goodwin L."/>
            <person name="Pitluck S."/>
            <person name="Peters L."/>
            <person name="Ovchinnikova G."/>
            <person name="Teshima H."/>
            <person name="Detter J.C."/>
            <person name="Han C."/>
            <person name="Tapia R."/>
            <person name="Land M."/>
            <person name="Hauser L."/>
            <person name="Kyrpides N."/>
            <person name="Ivanova N."/>
            <person name="Pagani I."/>
            <person name="Parshina S."/>
            <person name="Plugge C."/>
            <person name="Muyzer G."/>
            <person name="Kuever J."/>
            <person name="Ivanova A."/>
            <person name="Nazina T."/>
            <person name="Klenk H.-P."/>
            <person name="Brambilla E."/>
            <person name="Spring S."/>
            <person name="Stams A.F."/>
            <person name="Woyke T."/>
        </authorList>
    </citation>
    <scope>NUCLEOTIDE SEQUENCE [LARGE SCALE GENOMIC DNA]</scope>
    <source>
        <strain evidence="4 5">DSM 7213</strain>
    </source>
</reference>
<evidence type="ECO:0000313" key="4">
    <source>
        <dbReference type="EMBL" id="AGL02662.1"/>
    </source>
</evidence>
<dbReference type="EMBL" id="CP003273">
    <property type="protein sequence ID" value="AGL02662.1"/>
    <property type="molecule type" value="Genomic_DNA"/>
</dbReference>
<dbReference type="GO" id="GO:0030436">
    <property type="term" value="P:asexual sporulation"/>
    <property type="evidence" value="ECO:0007669"/>
    <property type="project" value="InterPro"/>
</dbReference>
<comment type="similarity">
    <text evidence="2">Belongs to the SspH family.</text>
</comment>
<protein>
    <submittedName>
        <fullName evidence="4">Small acid-soluble spore protein, H-type</fullName>
    </submittedName>
</protein>
<evidence type="ECO:0000313" key="5">
    <source>
        <dbReference type="Proteomes" id="UP000013520"/>
    </source>
</evidence>
<dbReference type="InterPro" id="IPR012610">
    <property type="entry name" value="SASP_SspH"/>
</dbReference>
<comment type="subcellular location">
    <subcellularLocation>
        <location evidence="1">Spore core</location>
    </subcellularLocation>
</comment>
<proteinExistence type="inferred from homology"/>
<dbReference type="HAMAP" id="MF_00667">
    <property type="entry name" value="SspH"/>
    <property type="match status" value="1"/>
</dbReference>
<gene>
    <name evidence="4" type="ORF">Desgi_3316</name>
</gene>
<dbReference type="RefSeq" id="WP_006523322.1">
    <property type="nucleotide sequence ID" value="NC_021184.1"/>
</dbReference>
<evidence type="ECO:0000256" key="2">
    <source>
        <dbReference type="ARBA" id="ARBA00006573"/>
    </source>
</evidence>
<evidence type="ECO:0000256" key="1">
    <source>
        <dbReference type="ARBA" id="ARBA00004288"/>
    </source>
</evidence>
<dbReference type="GO" id="GO:0030435">
    <property type="term" value="P:sporulation resulting in formation of a cellular spore"/>
    <property type="evidence" value="ECO:0007669"/>
    <property type="project" value="UniProtKB-KW"/>
</dbReference>
<dbReference type="OrthoDB" id="1683648at2"/>
<dbReference type="KEGG" id="dgi:Desgi_3316"/>
<dbReference type="Pfam" id="PF08141">
    <property type="entry name" value="SspH"/>
    <property type="match status" value="1"/>
</dbReference>
<name>R4KM81_9FIRM</name>
<dbReference type="AlphaFoldDB" id="R4KM81"/>